<dbReference type="RefSeq" id="WP_188868016.1">
    <property type="nucleotide sequence ID" value="NZ_BMNW01000011.1"/>
</dbReference>
<evidence type="ECO:0000313" key="1">
    <source>
        <dbReference type="EMBL" id="GGM26372.1"/>
    </source>
</evidence>
<evidence type="ECO:0000313" key="2">
    <source>
        <dbReference type="Proteomes" id="UP000616499"/>
    </source>
</evidence>
<keyword evidence="2" id="KW-1185">Reference proteome</keyword>
<proteinExistence type="predicted"/>
<name>A0ABQ2H2S9_9PSED</name>
<dbReference type="EMBL" id="BMNW01000011">
    <property type="protein sequence ID" value="GGM26372.1"/>
    <property type="molecule type" value="Genomic_DNA"/>
</dbReference>
<protein>
    <submittedName>
        <fullName evidence="1">Uncharacterized protein</fullName>
    </submittedName>
</protein>
<accession>A0ABQ2H2S9</accession>
<organism evidence="1 2">
    <name type="scientific">Pseudomonas asuensis</name>
    <dbReference type="NCBI Taxonomy" id="1825787"/>
    <lineage>
        <taxon>Bacteria</taxon>
        <taxon>Pseudomonadati</taxon>
        <taxon>Pseudomonadota</taxon>
        <taxon>Gammaproteobacteria</taxon>
        <taxon>Pseudomonadales</taxon>
        <taxon>Pseudomonadaceae</taxon>
        <taxon>Pseudomonas</taxon>
    </lineage>
</organism>
<gene>
    <name evidence="1" type="ORF">GCM10009425_41280</name>
</gene>
<comment type="caution">
    <text evidence="1">The sequence shown here is derived from an EMBL/GenBank/DDBJ whole genome shotgun (WGS) entry which is preliminary data.</text>
</comment>
<dbReference type="Proteomes" id="UP000616499">
    <property type="component" value="Unassembled WGS sequence"/>
</dbReference>
<sequence length="106" mass="11612">MDTAAFTPCAEVEELVMGIKRLSVGNEFFENKALYDHVEDLIEKHLIRESDTSADLAPLNSAYLISQGIPVEASNPDESGFWCGIVSVGSAYKIYFKYTGQQACGV</sequence>
<reference evidence="2" key="1">
    <citation type="journal article" date="2019" name="Int. J. Syst. Evol. Microbiol.">
        <title>The Global Catalogue of Microorganisms (GCM) 10K type strain sequencing project: providing services to taxonomists for standard genome sequencing and annotation.</title>
        <authorList>
            <consortium name="The Broad Institute Genomics Platform"/>
            <consortium name="The Broad Institute Genome Sequencing Center for Infectious Disease"/>
            <person name="Wu L."/>
            <person name="Ma J."/>
        </authorList>
    </citation>
    <scope>NUCLEOTIDE SEQUENCE [LARGE SCALE GENOMIC DNA]</scope>
    <source>
        <strain evidence="2">JCM 13501</strain>
    </source>
</reference>